<dbReference type="EnsemblProtists" id="EOD26783">
    <property type="protein sequence ID" value="EOD26783"/>
    <property type="gene ID" value="EMIHUDRAFT_366874"/>
</dbReference>
<accession>A0A0D3JTE8</accession>
<evidence type="ECO:0008006" key="6">
    <source>
        <dbReference type="Google" id="ProtNLM"/>
    </source>
</evidence>
<name>A0A0D3JTE8_EMIH1</name>
<keyword evidence="5" id="KW-1185">Reference proteome</keyword>
<evidence type="ECO:0000313" key="5">
    <source>
        <dbReference type="Proteomes" id="UP000013827"/>
    </source>
</evidence>
<dbReference type="GO" id="GO:0008270">
    <property type="term" value="F:zinc ion binding"/>
    <property type="evidence" value="ECO:0007669"/>
    <property type="project" value="UniProtKB-KW"/>
</dbReference>
<dbReference type="Gene3D" id="3.30.40.10">
    <property type="entry name" value="Zinc/RING finger domain, C3HC4 (zinc finger)"/>
    <property type="match status" value="1"/>
</dbReference>
<protein>
    <recommendedName>
        <fullName evidence="6">DNA helicase</fullName>
    </recommendedName>
</protein>
<evidence type="ECO:0000313" key="4">
    <source>
        <dbReference type="EnsemblProtists" id="EOD26783"/>
    </source>
</evidence>
<reference evidence="4" key="2">
    <citation type="submission" date="2024-10" db="UniProtKB">
        <authorList>
            <consortium name="EnsemblProtists"/>
        </authorList>
    </citation>
    <scope>IDENTIFICATION</scope>
</reference>
<sequence length="380" mass="41360">GKKLSRAPLPELPAQLKNLQSVGRNYVGATMESSVIFRDFVASRARRAANVFGGDEAHAAWECLLENPEVVRKVYLELCEDYDAERLPELCCHINDILVTNTTTPFFELRERAAYLRTLVEHGSSMSEEHLHRWDAAPYPTRESLEIDALDMLVQALPRCKGAPRSVLELAGLAEKHECNICLLRAVKLASDEQIAAGEPTVRFLFRGPCRHGLCEDCARRDAQRQLPGVARDITAAASRGELKCVVCSAAVEWPGRRSAPYIYEEADGSKGTGPLPGGGSLLDLTRYLLPKALVGGPITPEKARVLEKCHRFPLYVAARSGCSTTAISKLIDAFPAAASEPCSGNGQLPLHGAALISTSHEVVEALIRAHPDGLTAQDY</sequence>
<reference evidence="5" key="1">
    <citation type="journal article" date="2013" name="Nature">
        <title>Pan genome of the phytoplankton Emiliania underpins its global distribution.</title>
        <authorList>
            <person name="Read B.A."/>
            <person name="Kegel J."/>
            <person name="Klute M.J."/>
            <person name="Kuo A."/>
            <person name="Lefebvre S.C."/>
            <person name="Maumus F."/>
            <person name="Mayer C."/>
            <person name="Miller J."/>
            <person name="Monier A."/>
            <person name="Salamov A."/>
            <person name="Young J."/>
            <person name="Aguilar M."/>
            <person name="Claverie J.M."/>
            <person name="Frickenhaus S."/>
            <person name="Gonzalez K."/>
            <person name="Herman E.K."/>
            <person name="Lin Y.C."/>
            <person name="Napier J."/>
            <person name="Ogata H."/>
            <person name="Sarno A.F."/>
            <person name="Shmutz J."/>
            <person name="Schroeder D."/>
            <person name="de Vargas C."/>
            <person name="Verret F."/>
            <person name="von Dassow P."/>
            <person name="Valentin K."/>
            <person name="Van de Peer Y."/>
            <person name="Wheeler G."/>
            <person name="Dacks J.B."/>
            <person name="Delwiche C.F."/>
            <person name="Dyhrman S.T."/>
            <person name="Glockner G."/>
            <person name="John U."/>
            <person name="Richards T."/>
            <person name="Worden A.Z."/>
            <person name="Zhang X."/>
            <person name="Grigoriev I.V."/>
            <person name="Allen A.E."/>
            <person name="Bidle K."/>
            <person name="Borodovsky M."/>
            <person name="Bowler C."/>
            <person name="Brownlee C."/>
            <person name="Cock J.M."/>
            <person name="Elias M."/>
            <person name="Gladyshev V.N."/>
            <person name="Groth M."/>
            <person name="Guda C."/>
            <person name="Hadaegh A."/>
            <person name="Iglesias-Rodriguez M.D."/>
            <person name="Jenkins J."/>
            <person name="Jones B.M."/>
            <person name="Lawson T."/>
            <person name="Leese F."/>
            <person name="Lindquist E."/>
            <person name="Lobanov A."/>
            <person name="Lomsadze A."/>
            <person name="Malik S.B."/>
            <person name="Marsh M.E."/>
            <person name="Mackinder L."/>
            <person name="Mock T."/>
            <person name="Mueller-Roeber B."/>
            <person name="Pagarete A."/>
            <person name="Parker M."/>
            <person name="Probert I."/>
            <person name="Quesneville H."/>
            <person name="Raines C."/>
            <person name="Rensing S.A."/>
            <person name="Riano-Pachon D.M."/>
            <person name="Richier S."/>
            <person name="Rokitta S."/>
            <person name="Shiraiwa Y."/>
            <person name="Soanes D.M."/>
            <person name="van der Giezen M."/>
            <person name="Wahlund T.M."/>
            <person name="Williams B."/>
            <person name="Wilson W."/>
            <person name="Wolfe G."/>
            <person name="Wurch L.L."/>
        </authorList>
    </citation>
    <scope>NUCLEOTIDE SEQUENCE</scope>
</reference>
<dbReference type="HOGENOM" id="CLU_043095_0_0_1"/>
<dbReference type="InterPro" id="IPR017907">
    <property type="entry name" value="Znf_RING_CS"/>
</dbReference>
<dbReference type="KEGG" id="ehx:EMIHUDRAFT_366874"/>
<organism evidence="4 5">
    <name type="scientific">Emiliania huxleyi (strain CCMP1516)</name>
    <dbReference type="NCBI Taxonomy" id="280463"/>
    <lineage>
        <taxon>Eukaryota</taxon>
        <taxon>Haptista</taxon>
        <taxon>Haptophyta</taxon>
        <taxon>Prymnesiophyceae</taxon>
        <taxon>Isochrysidales</taxon>
        <taxon>Noelaerhabdaceae</taxon>
        <taxon>Emiliania</taxon>
    </lineage>
</organism>
<keyword evidence="2" id="KW-0863">Zinc-finger</keyword>
<keyword evidence="3" id="KW-0862">Zinc</keyword>
<evidence type="ECO:0000256" key="2">
    <source>
        <dbReference type="ARBA" id="ARBA00022771"/>
    </source>
</evidence>
<dbReference type="InterPro" id="IPR013083">
    <property type="entry name" value="Znf_RING/FYVE/PHD"/>
</dbReference>
<dbReference type="PaxDb" id="2903-EOD26783"/>
<dbReference type="Proteomes" id="UP000013827">
    <property type="component" value="Unassembled WGS sequence"/>
</dbReference>
<dbReference type="AlphaFoldDB" id="A0A0D3JTE8"/>
<evidence type="ECO:0000256" key="3">
    <source>
        <dbReference type="ARBA" id="ARBA00022833"/>
    </source>
</evidence>
<dbReference type="PROSITE" id="PS00518">
    <property type="entry name" value="ZF_RING_1"/>
    <property type="match status" value="1"/>
</dbReference>
<dbReference type="GeneID" id="17272329"/>
<proteinExistence type="predicted"/>
<evidence type="ECO:0000256" key="1">
    <source>
        <dbReference type="ARBA" id="ARBA00022723"/>
    </source>
</evidence>
<keyword evidence="1" id="KW-0479">Metal-binding</keyword>
<dbReference type="RefSeq" id="XP_005779212.1">
    <property type="nucleotide sequence ID" value="XM_005779155.1"/>
</dbReference>